<accession>A0A286F5X7</accession>
<gene>
    <name evidence="2" type="ORF">SAMN06269250_0539</name>
</gene>
<dbReference type="Proteomes" id="UP000219452">
    <property type="component" value="Unassembled WGS sequence"/>
</dbReference>
<evidence type="ECO:0000256" key="1">
    <source>
        <dbReference type="SAM" id="MobiDB-lite"/>
    </source>
</evidence>
<proteinExistence type="predicted"/>
<dbReference type="EMBL" id="OCNH01000001">
    <property type="protein sequence ID" value="SOD78592.1"/>
    <property type="molecule type" value="Genomic_DNA"/>
</dbReference>
<dbReference type="AlphaFoldDB" id="A0A286F5X7"/>
<dbReference type="RefSeq" id="WP_097124256.1">
    <property type="nucleotide sequence ID" value="NZ_OCNH01000001.1"/>
</dbReference>
<dbReference type="OrthoDB" id="956460at2"/>
<feature type="region of interest" description="Disordered" evidence="1">
    <location>
        <begin position="18"/>
        <end position="42"/>
    </location>
</feature>
<name>A0A286F5X7_9BACT</name>
<evidence type="ECO:0000313" key="2">
    <source>
        <dbReference type="EMBL" id="SOD78592.1"/>
    </source>
</evidence>
<reference evidence="3" key="1">
    <citation type="submission" date="2017-09" db="EMBL/GenBank/DDBJ databases">
        <authorList>
            <person name="Varghese N."/>
            <person name="Submissions S."/>
        </authorList>
    </citation>
    <scope>NUCLEOTIDE SEQUENCE [LARGE SCALE GENOMIC DNA]</scope>
    <source>
        <strain evidence="3">DSM 29961</strain>
    </source>
</reference>
<evidence type="ECO:0000313" key="3">
    <source>
        <dbReference type="Proteomes" id="UP000219452"/>
    </source>
</evidence>
<organism evidence="2 3">
    <name type="scientific">Spirosoma fluviale</name>
    <dbReference type="NCBI Taxonomy" id="1597977"/>
    <lineage>
        <taxon>Bacteria</taxon>
        <taxon>Pseudomonadati</taxon>
        <taxon>Bacteroidota</taxon>
        <taxon>Cytophagia</taxon>
        <taxon>Cytophagales</taxon>
        <taxon>Cytophagaceae</taxon>
        <taxon>Spirosoma</taxon>
    </lineage>
</organism>
<sequence>MSTYLTLTTLLLLASCQSRPSEQSTNESSQTRPDEQTTTSMAPDTLCFQQVINRDTTSLQLVINNNLATGYLDNKPFEKDRAGGGFQGTINNNTIQADWQRSGEGTTQIYPLDFKMNGDTISWYEGERVEKAGKWVLKEPKSGYRYVLIKTTCP</sequence>
<keyword evidence="3" id="KW-1185">Reference proteome</keyword>
<protein>
    <submittedName>
        <fullName evidence="2">Uncharacterized protein</fullName>
    </submittedName>
</protein>